<feature type="non-terminal residue" evidence="11">
    <location>
        <position position="520"/>
    </location>
</feature>
<evidence type="ECO:0000256" key="2">
    <source>
        <dbReference type="ARBA" id="ARBA00007520"/>
    </source>
</evidence>
<comment type="function">
    <text evidence="6">Efflux pump; part of the gene cluster that mediates the biosynthesis of dothistromin (DOTH), a polyketide toxin very similar in structure to the aflatoxin precursor, versicolorin B. One function of dotC may be to transport early-stage dothistromin biosynthetic intermediates from the cytoplasm into vacuoles, thereby affecting the rate of dothistromin production.</text>
</comment>
<feature type="non-terminal residue" evidence="11">
    <location>
        <position position="1"/>
    </location>
</feature>
<dbReference type="GO" id="GO:0022857">
    <property type="term" value="F:transmembrane transporter activity"/>
    <property type="evidence" value="ECO:0007669"/>
    <property type="project" value="InterPro"/>
</dbReference>
<feature type="transmembrane region" description="Helical" evidence="9">
    <location>
        <begin position="135"/>
        <end position="156"/>
    </location>
</feature>
<dbReference type="InParanoid" id="A0A194XG91"/>
<feature type="transmembrane region" description="Helical" evidence="9">
    <location>
        <begin position="362"/>
        <end position="380"/>
    </location>
</feature>
<dbReference type="FunCoup" id="A0A194XG91">
    <property type="interactions" value="43"/>
</dbReference>
<feature type="transmembrane region" description="Helical" evidence="9">
    <location>
        <begin position="232"/>
        <end position="251"/>
    </location>
</feature>
<organism evidence="11 12">
    <name type="scientific">Mollisia scopiformis</name>
    <name type="common">Conifer needle endophyte fungus</name>
    <name type="synonym">Phialocephala scopiformis</name>
    <dbReference type="NCBI Taxonomy" id="149040"/>
    <lineage>
        <taxon>Eukaryota</taxon>
        <taxon>Fungi</taxon>
        <taxon>Dikarya</taxon>
        <taxon>Ascomycota</taxon>
        <taxon>Pezizomycotina</taxon>
        <taxon>Leotiomycetes</taxon>
        <taxon>Helotiales</taxon>
        <taxon>Mollisiaceae</taxon>
        <taxon>Mollisia</taxon>
    </lineage>
</organism>
<evidence type="ECO:0000256" key="5">
    <source>
        <dbReference type="ARBA" id="ARBA00023136"/>
    </source>
</evidence>
<dbReference type="PANTHER" id="PTHR23501">
    <property type="entry name" value="MAJOR FACILITATOR SUPERFAMILY"/>
    <property type="match status" value="1"/>
</dbReference>
<feature type="transmembrane region" description="Helical" evidence="9">
    <location>
        <begin position="272"/>
        <end position="296"/>
    </location>
</feature>
<feature type="transmembrane region" description="Helical" evidence="9">
    <location>
        <begin position="480"/>
        <end position="497"/>
    </location>
</feature>
<dbReference type="FunFam" id="1.20.1250.20:FF:000196">
    <property type="entry name" value="MFS toxin efflux pump (AflT)"/>
    <property type="match status" value="1"/>
</dbReference>
<dbReference type="InterPro" id="IPR020846">
    <property type="entry name" value="MFS_dom"/>
</dbReference>
<keyword evidence="12" id="KW-1185">Reference proteome</keyword>
<dbReference type="GO" id="GO:0005774">
    <property type="term" value="C:vacuolar membrane"/>
    <property type="evidence" value="ECO:0007669"/>
    <property type="project" value="UniProtKB-SubCell"/>
</dbReference>
<evidence type="ECO:0000256" key="3">
    <source>
        <dbReference type="ARBA" id="ARBA00022692"/>
    </source>
</evidence>
<evidence type="ECO:0000256" key="7">
    <source>
        <dbReference type="ARBA" id="ARBA00069956"/>
    </source>
</evidence>
<comment type="similarity">
    <text evidence="2">Belongs to the major facilitator superfamily. TCR/Tet family.</text>
</comment>
<dbReference type="InterPro" id="IPR011701">
    <property type="entry name" value="MFS"/>
</dbReference>
<dbReference type="GeneID" id="28817886"/>
<feature type="transmembrane region" description="Helical" evidence="9">
    <location>
        <begin position="197"/>
        <end position="220"/>
    </location>
</feature>
<dbReference type="KEGG" id="psco:LY89DRAFT_540405"/>
<feature type="transmembrane region" description="Helical" evidence="9">
    <location>
        <begin position="77"/>
        <end position="96"/>
    </location>
</feature>
<evidence type="ECO:0000259" key="10">
    <source>
        <dbReference type="PROSITE" id="PS50850"/>
    </source>
</evidence>
<feature type="transmembrane region" description="Helical" evidence="9">
    <location>
        <begin position="12"/>
        <end position="34"/>
    </location>
</feature>
<dbReference type="Gene3D" id="1.20.1720.10">
    <property type="entry name" value="Multidrug resistance protein D"/>
    <property type="match status" value="1"/>
</dbReference>
<evidence type="ECO:0000256" key="4">
    <source>
        <dbReference type="ARBA" id="ARBA00022989"/>
    </source>
</evidence>
<name>A0A194XG91_MOLSC</name>
<dbReference type="EMBL" id="KQ947411">
    <property type="protein sequence ID" value="KUJ19156.1"/>
    <property type="molecule type" value="Genomic_DNA"/>
</dbReference>
<dbReference type="PRINTS" id="PR01036">
    <property type="entry name" value="TCRTETB"/>
</dbReference>
<dbReference type="Pfam" id="PF07690">
    <property type="entry name" value="MFS_1"/>
    <property type="match status" value="2"/>
</dbReference>
<dbReference type="Gene3D" id="1.20.1250.20">
    <property type="entry name" value="MFS general substrate transporter like domains"/>
    <property type="match status" value="1"/>
</dbReference>
<feature type="domain" description="Major facilitator superfamily (MFS) profile" evidence="10">
    <location>
        <begin position="12"/>
        <end position="502"/>
    </location>
</feature>
<dbReference type="SUPFAM" id="SSF103473">
    <property type="entry name" value="MFS general substrate transporter"/>
    <property type="match status" value="2"/>
</dbReference>
<evidence type="ECO:0000313" key="12">
    <source>
        <dbReference type="Proteomes" id="UP000070700"/>
    </source>
</evidence>
<evidence type="ECO:0000256" key="8">
    <source>
        <dbReference type="ARBA" id="ARBA00083178"/>
    </source>
</evidence>
<feature type="transmembrane region" description="Helical" evidence="9">
    <location>
        <begin position="102"/>
        <end position="123"/>
    </location>
</feature>
<feature type="transmembrane region" description="Helical" evidence="9">
    <location>
        <begin position="308"/>
        <end position="329"/>
    </location>
</feature>
<dbReference type="FunFam" id="1.20.1720.10:FF:000014">
    <property type="entry name" value="MFS drug transporter, putative"/>
    <property type="match status" value="1"/>
</dbReference>
<keyword evidence="3 9" id="KW-0812">Transmembrane</keyword>
<gene>
    <name evidence="11" type="ORF">LY89DRAFT_540405</name>
</gene>
<evidence type="ECO:0000256" key="6">
    <source>
        <dbReference type="ARBA" id="ARBA00057269"/>
    </source>
</evidence>
<dbReference type="CDD" id="cd17502">
    <property type="entry name" value="MFS_Azr1_MDR_like"/>
    <property type="match status" value="1"/>
</dbReference>
<evidence type="ECO:0000256" key="1">
    <source>
        <dbReference type="ARBA" id="ARBA00004128"/>
    </source>
</evidence>
<dbReference type="RefSeq" id="XP_018073511.1">
    <property type="nucleotide sequence ID" value="XM_018208160.1"/>
</dbReference>
<dbReference type="InterPro" id="IPR036259">
    <property type="entry name" value="MFS_trans_sf"/>
</dbReference>
<evidence type="ECO:0000313" key="11">
    <source>
        <dbReference type="EMBL" id="KUJ19156.1"/>
    </source>
</evidence>
<feature type="transmembrane region" description="Helical" evidence="9">
    <location>
        <begin position="401"/>
        <end position="422"/>
    </location>
</feature>
<dbReference type="PANTHER" id="PTHR23501:SF102">
    <property type="entry name" value="DRUG TRANSPORTER, PUTATIVE (AFU_ORTHOLOGUE AFUA_3G08530)-RELATED"/>
    <property type="match status" value="1"/>
</dbReference>
<dbReference type="PROSITE" id="PS50850">
    <property type="entry name" value="MFS"/>
    <property type="match status" value="1"/>
</dbReference>
<sequence length="520" mass="55552">ETTRTKLQTTVIMLCLCSSVFLAALDITIVTTALPTISGHFGSSAGYTWVGSAYLLANAASTPSWGKFSDIWGRKPILLCAVAIFFIGSLLSAVSISISMLIAARAIQGVGGGGLIVLVNIVIGDLFSMRSRGKYFGIVGLVWAFASAVGPFLGGIFAQKVSWRWCFYVNLPITGSVFVLLSVFLQIDNPKTPVLQGLIAVDWAGSLAVVGGTLMLLIGLELGGISYPWDSATVICLILFGILLMAIFLLTERKFARYPIMPLRLFDTVSKIAVFGTCFCHGVVFIAGTYFMPLYFQAILGATPLLSGVYFFAFAISSSLVGMATGIYIKTTGNYLIPIWSGFVLTVIGFGLFINFDAKPDWAKIILFQMIAGIGLGPNFQSPLIALQNFVAPGDIAAATAAFGFVRNLSLSISVVVGGVVFQNEMQKHHSSLSGELGSQAASAIISSSAGATVNIVKQLAPAQQWIVRQAFADSLRSMWIMYAAFAAVGLIMSLFISHQKLSTEHKVTKTGLVEEEAKR</sequence>
<feature type="transmembrane region" description="Helical" evidence="9">
    <location>
        <begin position="336"/>
        <end position="356"/>
    </location>
</feature>
<dbReference type="OrthoDB" id="10021397at2759"/>
<comment type="subcellular location">
    <subcellularLocation>
        <location evidence="1">Vacuole membrane</location>
        <topology evidence="1">Multi-pass membrane protein</topology>
    </subcellularLocation>
</comment>
<accession>A0A194XG91</accession>
<dbReference type="GO" id="GO:0005886">
    <property type="term" value="C:plasma membrane"/>
    <property type="evidence" value="ECO:0007669"/>
    <property type="project" value="TreeGrafter"/>
</dbReference>
<keyword evidence="4 9" id="KW-1133">Transmembrane helix</keyword>
<reference evidence="11 12" key="1">
    <citation type="submission" date="2015-10" db="EMBL/GenBank/DDBJ databases">
        <title>Full genome of DAOMC 229536 Phialocephala scopiformis, a fungal endophyte of spruce producing the potent anti-insectan compound rugulosin.</title>
        <authorList>
            <consortium name="DOE Joint Genome Institute"/>
            <person name="Walker A.K."/>
            <person name="Frasz S.L."/>
            <person name="Seifert K.A."/>
            <person name="Miller J.D."/>
            <person name="Mondo S.J."/>
            <person name="Labutti K."/>
            <person name="Lipzen A."/>
            <person name="Dockter R."/>
            <person name="Kennedy M."/>
            <person name="Grigoriev I.V."/>
            <person name="Spatafora J.W."/>
        </authorList>
    </citation>
    <scope>NUCLEOTIDE SEQUENCE [LARGE SCALE GENOMIC DNA]</scope>
    <source>
        <strain evidence="11 12">CBS 120377</strain>
    </source>
</reference>
<feature type="transmembrane region" description="Helical" evidence="9">
    <location>
        <begin position="162"/>
        <end position="185"/>
    </location>
</feature>
<dbReference type="AlphaFoldDB" id="A0A194XG91"/>
<proteinExistence type="inferred from homology"/>
<keyword evidence="5 9" id="KW-0472">Membrane</keyword>
<evidence type="ECO:0000256" key="9">
    <source>
        <dbReference type="SAM" id="Phobius"/>
    </source>
</evidence>
<dbReference type="Proteomes" id="UP000070700">
    <property type="component" value="Unassembled WGS sequence"/>
</dbReference>
<protein>
    <recommendedName>
        <fullName evidence="7">Efflux pump dotC</fullName>
    </recommendedName>
    <alternativeName>
        <fullName evidence="8">Dothistromin biosynthesis protein C</fullName>
    </alternativeName>
</protein>
<feature type="transmembrane region" description="Helical" evidence="9">
    <location>
        <begin position="46"/>
        <end position="65"/>
    </location>
</feature>